<protein>
    <submittedName>
        <fullName evidence="1">Uncharacterized protein</fullName>
    </submittedName>
</protein>
<accession>A0A0A8ZGH0</accession>
<evidence type="ECO:0000313" key="1">
    <source>
        <dbReference type="EMBL" id="JAD33962.1"/>
    </source>
</evidence>
<name>A0A0A8ZGH0_ARUDO</name>
<reference evidence="1" key="1">
    <citation type="submission" date="2014-09" db="EMBL/GenBank/DDBJ databases">
        <authorList>
            <person name="Magalhaes I.L.F."/>
            <person name="Oliveira U."/>
            <person name="Santos F.R."/>
            <person name="Vidigal T.H.D.A."/>
            <person name="Brescovit A.D."/>
            <person name="Santos A.J."/>
        </authorList>
    </citation>
    <scope>NUCLEOTIDE SEQUENCE</scope>
    <source>
        <tissue evidence="1">Shoot tissue taken approximately 20 cm above the soil surface</tissue>
    </source>
</reference>
<reference evidence="1" key="2">
    <citation type="journal article" date="2015" name="Data Brief">
        <title>Shoot transcriptome of the giant reed, Arundo donax.</title>
        <authorList>
            <person name="Barrero R.A."/>
            <person name="Guerrero F.D."/>
            <person name="Moolhuijzen P."/>
            <person name="Goolsby J.A."/>
            <person name="Tidwell J."/>
            <person name="Bellgard S.E."/>
            <person name="Bellgard M.I."/>
        </authorList>
    </citation>
    <scope>NUCLEOTIDE SEQUENCE</scope>
    <source>
        <tissue evidence="1">Shoot tissue taken approximately 20 cm above the soil surface</tissue>
    </source>
</reference>
<sequence length="33" mass="3954">MFLSLHVNFLRFFNVCMFHLTTSNKLERHASVI</sequence>
<proteinExistence type="predicted"/>
<dbReference type="EMBL" id="GBRH01263933">
    <property type="protein sequence ID" value="JAD33962.1"/>
    <property type="molecule type" value="Transcribed_RNA"/>
</dbReference>
<organism evidence="1">
    <name type="scientific">Arundo donax</name>
    <name type="common">Giant reed</name>
    <name type="synonym">Donax arundinaceus</name>
    <dbReference type="NCBI Taxonomy" id="35708"/>
    <lineage>
        <taxon>Eukaryota</taxon>
        <taxon>Viridiplantae</taxon>
        <taxon>Streptophyta</taxon>
        <taxon>Embryophyta</taxon>
        <taxon>Tracheophyta</taxon>
        <taxon>Spermatophyta</taxon>
        <taxon>Magnoliopsida</taxon>
        <taxon>Liliopsida</taxon>
        <taxon>Poales</taxon>
        <taxon>Poaceae</taxon>
        <taxon>PACMAD clade</taxon>
        <taxon>Arundinoideae</taxon>
        <taxon>Arundineae</taxon>
        <taxon>Arundo</taxon>
    </lineage>
</organism>
<dbReference type="AlphaFoldDB" id="A0A0A8ZGH0"/>